<gene>
    <name evidence="1" type="ORF">PtA15_10A616</name>
</gene>
<organism evidence="1 2">
    <name type="scientific">Puccinia triticina</name>
    <dbReference type="NCBI Taxonomy" id="208348"/>
    <lineage>
        <taxon>Eukaryota</taxon>
        <taxon>Fungi</taxon>
        <taxon>Dikarya</taxon>
        <taxon>Basidiomycota</taxon>
        <taxon>Pucciniomycotina</taxon>
        <taxon>Pucciniomycetes</taxon>
        <taxon>Pucciniales</taxon>
        <taxon>Pucciniaceae</taxon>
        <taxon>Puccinia</taxon>
    </lineage>
</organism>
<proteinExistence type="predicted"/>
<reference evidence="1" key="1">
    <citation type="submission" date="2022-10" db="EMBL/GenBank/DDBJ databases">
        <title>Puccinia triticina Genome sequencing and assembly.</title>
        <authorList>
            <person name="Li C."/>
        </authorList>
    </citation>
    <scope>NUCLEOTIDE SEQUENCE</scope>
    <source>
        <strain evidence="1">Pt15</strain>
    </source>
</reference>
<dbReference type="GeneID" id="77801705"/>
<keyword evidence="2" id="KW-1185">Reference proteome</keyword>
<name>A0ABY7CYW2_9BASI</name>
<evidence type="ECO:0000313" key="1">
    <source>
        <dbReference type="EMBL" id="WAQ89192.1"/>
    </source>
</evidence>
<dbReference type="Proteomes" id="UP001164743">
    <property type="component" value="Chromosome 10A"/>
</dbReference>
<sequence length="90" mass="9433">MPRSILRSGSLAVYVILAIYLTNTPAQWSSASLIKRSFGAGAGDHIPGMTYVASDHCGAIAPAENGDAHGQLATAAYNIDGREDSLNRKT</sequence>
<dbReference type="EMBL" id="CP110430">
    <property type="protein sequence ID" value="WAQ89192.1"/>
    <property type="molecule type" value="Genomic_DNA"/>
</dbReference>
<dbReference type="RefSeq" id="XP_053024747.1">
    <property type="nucleotide sequence ID" value="XM_053160810.1"/>
</dbReference>
<protein>
    <submittedName>
        <fullName evidence="1">Uncharacterized protein</fullName>
    </submittedName>
</protein>
<evidence type="ECO:0000313" key="2">
    <source>
        <dbReference type="Proteomes" id="UP001164743"/>
    </source>
</evidence>
<accession>A0ABY7CYW2</accession>